<feature type="transmembrane region" description="Helical" evidence="6">
    <location>
        <begin position="584"/>
        <end position="602"/>
    </location>
</feature>
<keyword evidence="6" id="KW-0812">Transmembrane</keyword>
<comment type="caution">
    <text evidence="7">The sequence shown here is derived from an EMBL/GenBank/DDBJ whole genome shotgun (WGS) entry which is preliminary data.</text>
</comment>
<dbReference type="Gene3D" id="1.10.3460.10">
    <property type="entry name" value="Chlorophyll a/b binding protein domain"/>
    <property type="match status" value="4"/>
</dbReference>
<keyword evidence="8" id="KW-1185">Reference proteome</keyword>
<evidence type="ECO:0008006" key="9">
    <source>
        <dbReference type="Google" id="ProtNLM"/>
    </source>
</evidence>
<keyword evidence="4" id="KW-0934">Plastid</keyword>
<feature type="transmembrane region" description="Helical" evidence="6">
    <location>
        <begin position="206"/>
        <end position="224"/>
    </location>
</feature>
<keyword evidence="2" id="KW-0150">Chloroplast</keyword>
<feature type="transmembrane region" description="Helical" evidence="6">
    <location>
        <begin position="244"/>
        <end position="264"/>
    </location>
</feature>
<evidence type="ECO:0000256" key="6">
    <source>
        <dbReference type="SAM" id="Phobius"/>
    </source>
</evidence>
<keyword evidence="3" id="KW-0602">Photosynthesis</keyword>
<dbReference type="PANTHER" id="PTHR21649">
    <property type="entry name" value="CHLOROPHYLL A/B BINDING PROTEIN"/>
    <property type="match status" value="1"/>
</dbReference>
<evidence type="ECO:0000313" key="8">
    <source>
        <dbReference type="Proteomes" id="UP001189429"/>
    </source>
</evidence>
<feature type="transmembrane region" description="Helical" evidence="6">
    <location>
        <begin position="433"/>
        <end position="453"/>
    </location>
</feature>
<evidence type="ECO:0000256" key="1">
    <source>
        <dbReference type="ARBA" id="ARBA00004229"/>
    </source>
</evidence>
<evidence type="ECO:0000256" key="2">
    <source>
        <dbReference type="ARBA" id="ARBA00022528"/>
    </source>
</evidence>
<dbReference type="Proteomes" id="UP001189429">
    <property type="component" value="Unassembled WGS sequence"/>
</dbReference>
<organism evidence="7 8">
    <name type="scientific">Prorocentrum cordatum</name>
    <dbReference type="NCBI Taxonomy" id="2364126"/>
    <lineage>
        <taxon>Eukaryota</taxon>
        <taxon>Sar</taxon>
        <taxon>Alveolata</taxon>
        <taxon>Dinophyceae</taxon>
        <taxon>Prorocentrales</taxon>
        <taxon>Prorocentraceae</taxon>
        <taxon>Prorocentrum</taxon>
    </lineage>
</organism>
<gene>
    <name evidence="7" type="ORF">PCOR1329_LOCUS74066</name>
</gene>
<dbReference type="Pfam" id="PF00504">
    <property type="entry name" value="Chloroa_b-bind"/>
    <property type="match status" value="4"/>
</dbReference>
<dbReference type="EMBL" id="CAUYUJ010020015">
    <property type="protein sequence ID" value="CAK0895279.1"/>
    <property type="molecule type" value="Genomic_DNA"/>
</dbReference>
<protein>
    <recommendedName>
        <fullName evidence="9">Chlorophyll a-b binding protein, chloroplastic</fullName>
    </recommendedName>
</protein>
<dbReference type="InterPro" id="IPR001344">
    <property type="entry name" value="Chloro_AB-bd_pln"/>
</dbReference>
<evidence type="ECO:0000256" key="5">
    <source>
        <dbReference type="SAM" id="MobiDB-lite"/>
    </source>
</evidence>
<reference evidence="7" key="1">
    <citation type="submission" date="2023-10" db="EMBL/GenBank/DDBJ databases">
        <authorList>
            <person name="Chen Y."/>
            <person name="Shah S."/>
            <person name="Dougan E. K."/>
            <person name="Thang M."/>
            <person name="Chan C."/>
        </authorList>
    </citation>
    <scope>NUCLEOTIDE SEQUENCE [LARGE SCALE GENOMIC DNA]</scope>
</reference>
<feature type="transmembrane region" description="Helical" evidence="6">
    <location>
        <begin position="395"/>
        <end position="413"/>
    </location>
</feature>
<evidence type="ECO:0000256" key="4">
    <source>
        <dbReference type="ARBA" id="ARBA00022640"/>
    </source>
</evidence>
<name>A0ABN9X781_9DINO</name>
<comment type="subcellular location">
    <subcellularLocation>
        <location evidence="1">Plastid</location>
        <location evidence="1">Chloroplast</location>
    </subcellularLocation>
</comment>
<proteinExistence type="predicted"/>
<accession>A0ABN9X781</accession>
<dbReference type="SUPFAM" id="SSF103511">
    <property type="entry name" value="Chlorophyll a-b binding protein"/>
    <property type="match status" value="4"/>
</dbReference>
<feature type="transmembrane region" description="Helical" evidence="6">
    <location>
        <begin position="622"/>
        <end position="642"/>
    </location>
</feature>
<evidence type="ECO:0000313" key="7">
    <source>
        <dbReference type="EMBL" id="CAK0895279.1"/>
    </source>
</evidence>
<feature type="region of interest" description="Disordered" evidence="5">
    <location>
        <begin position="787"/>
        <end position="835"/>
    </location>
</feature>
<keyword evidence="6" id="KW-0472">Membrane</keyword>
<feature type="compositionally biased region" description="Low complexity" evidence="5">
    <location>
        <begin position="789"/>
        <end position="835"/>
    </location>
</feature>
<feature type="region of interest" description="Disordered" evidence="5">
    <location>
        <begin position="97"/>
        <end position="118"/>
    </location>
</feature>
<dbReference type="InterPro" id="IPR022796">
    <property type="entry name" value="Chloroa_b-bind"/>
</dbReference>
<keyword evidence="6" id="KW-1133">Transmembrane helix</keyword>
<sequence length="835" mass="88175">MRCSQSGACEGIGRARSHWLKLAAEAAARILGREPTSPPRATGKRCCALSLANFAMPEHPQPGCAAALAGAGAAVASGMLAGGAAAGFVPVLTRGTAAPPQAAPRGAPPPAPPDQARAGHAAALAGASAAVALLGMAGAHRTAKGARSASATVLRAAKAPVLDISTQLGACPPLGFWDPLGLARYPDPAVAATQFRRRRIIEIQHGRVAMFACIGYIVPEYFRWPGLISPSEGLAFQDIPNGFGAIYAIPLVGWTQIIALAGILEVNFLSSEPKEYPGDYDGFGALGLPGGASIADKETKEKKLLAEINNGRLAMMAIIGMFFQNGLTGQAWGDWALYGDSPLRAAKAPVLDISTQLGACPPLGFWDPLGLARYPDPAVAATQFRRRRIIEIQHGRVAMFACIGYIVPEYFRWPGLISPSEGLAFQDIPNGFGAIYAIPLVGWTQIIALAGILEVNFLSSEPKEYPGDYDGFGALGLPGGASIADKETKEKKLLAEINNGRLAMMAIIGMFFQNGLTGQAWGDWALYGDSPLRAAKAPVLDISTQLGACPPLGFWDPLGLARYPDPAVAATQFRRRRIIEIQHGRVAMFACIGYIVPEYFRWPGLISPSEGLAFQDIPNGFGAIYAIPLVGWTQIIALAGILEVNFLSSEPKEYPGDYDGFGALGLPGGASIADKETKEKKLLAEINNGRLAMMAIIGMFFQNGLTGQAWGDWSLYADSPLRAAKGPVIDISTQLGACPPLGFWDPLGLSKYPDPAVAATQFRRRRIIEIQHGRVAMFACIGTSCPSTSGGLDSSRPLRSLRSQTSRTGSGPSTRSHSSAGPRSSRSRASSRSTS</sequence>
<evidence type="ECO:0000256" key="3">
    <source>
        <dbReference type="ARBA" id="ARBA00022531"/>
    </source>
</evidence>